<protein>
    <submittedName>
        <fullName evidence="1">Uncharacterized protein</fullName>
    </submittedName>
</protein>
<dbReference type="SUPFAM" id="SSF51261">
    <property type="entry name" value="Duplicated hybrid motif"/>
    <property type="match status" value="1"/>
</dbReference>
<gene>
    <name evidence="1" type="ORF">L21TH_0471</name>
</gene>
<evidence type="ECO:0000313" key="2">
    <source>
        <dbReference type="Proteomes" id="UP000013378"/>
    </source>
</evidence>
<dbReference type="STRING" id="1304284.L21TH_0471"/>
<accession>R1CXU8</accession>
<dbReference type="RefSeq" id="WP_006308176.1">
    <property type="nucleotide sequence ID" value="NZ_ARZA01000058.1"/>
</dbReference>
<evidence type="ECO:0000313" key="1">
    <source>
        <dbReference type="EMBL" id="EOD01424.1"/>
    </source>
</evidence>
<keyword evidence="2" id="KW-1185">Reference proteome</keyword>
<organism evidence="1 2">
    <name type="scientific">Caldisalinibacter kiritimatiensis</name>
    <dbReference type="NCBI Taxonomy" id="1304284"/>
    <lineage>
        <taxon>Bacteria</taxon>
        <taxon>Bacillati</taxon>
        <taxon>Bacillota</taxon>
        <taxon>Tissierellia</taxon>
        <taxon>Tissierellales</taxon>
        <taxon>Thermohalobacteraceae</taxon>
        <taxon>Caldisalinibacter</taxon>
    </lineage>
</organism>
<proteinExistence type="predicted"/>
<dbReference type="InterPro" id="IPR011055">
    <property type="entry name" value="Dup_hybrid_motif"/>
</dbReference>
<dbReference type="eggNOG" id="COG0739">
    <property type="taxonomic scope" value="Bacteria"/>
</dbReference>
<dbReference type="EMBL" id="ARZA01000058">
    <property type="protein sequence ID" value="EOD01424.1"/>
    <property type="molecule type" value="Genomic_DNA"/>
</dbReference>
<name>R1CXU8_9FIRM</name>
<sequence length="45" mass="4930">MADKGVPIVSVETGIVEKMGWDELGGWRIGIRTRDGKQILLLCTS</sequence>
<dbReference type="AlphaFoldDB" id="R1CXU8"/>
<reference evidence="1 2" key="1">
    <citation type="journal article" date="2015" name="Geomicrobiol. J.">
        <title>Caldisalinibacter kiritimatiensis gen. nov., sp. nov., a moderately thermohalophilic thiosulfate-reducing bacterium from a hypersaline microbial mat.</title>
        <authorList>
            <person name="Ben Hania W."/>
            <person name="Joseph M."/>
            <person name="Fiebig A."/>
            <person name="Bunk B."/>
            <person name="Klenk H.-P."/>
            <person name="Fardeau M.-L."/>
            <person name="Spring S."/>
        </authorList>
    </citation>
    <scope>NUCLEOTIDE SEQUENCE [LARGE SCALE GENOMIC DNA]</scope>
    <source>
        <strain evidence="1 2">L21-TH-D2</strain>
    </source>
</reference>
<dbReference type="Proteomes" id="UP000013378">
    <property type="component" value="Unassembled WGS sequence"/>
</dbReference>
<comment type="caution">
    <text evidence="1">The sequence shown here is derived from an EMBL/GenBank/DDBJ whole genome shotgun (WGS) entry which is preliminary data.</text>
</comment>
<dbReference type="OrthoDB" id="9810477at2"/>